<evidence type="ECO:0000313" key="3">
    <source>
        <dbReference type="EMBL" id="MEK8034108.1"/>
    </source>
</evidence>
<comment type="caution">
    <text evidence="3">The sequence shown here is derived from an EMBL/GenBank/DDBJ whole genome shotgun (WGS) entry which is preliminary data.</text>
</comment>
<keyword evidence="1" id="KW-0732">Signal</keyword>
<feature type="signal peptide" evidence="1">
    <location>
        <begin position="1"/>
        <end position="32"/>
    </location>
</feature>
<dbReference type="Pfam" id="PF17660">
    <property type="entry name" value="BTRD1"/>
    <property type="match status" value="1"/>
</dbReference>
<keyword evidence="4" id="KW-1185">Reference proteome</keyword>
<feature type="chain" id="PRO_5047417512" evidence="1">
    <location>
        <begin position="33"/>
        <end position="663"/>
    </location>
</feature>
<evidence type="ECO:0000256" key="1">
    <source>
        <dbReference type="SAM" id="SignalP"/>
    </source>
</evidence>
<organism evidence="3 4">
    <name type="scientific">Ideonella lacteola</name>
    <dbReference type="NCBI Taxonomy" id="2984193"/>
    <lineage>
        <taxon>Bacteria</taxon>
        <taxon>Pseudomonadati</taxon>
        <taxon>Pseudomonadota</taxon>
        <taxon>Betaproteobacteria</taxon>
        <taxon>Burkholderiales</taxon>
        <taxon>Sphaerotilaceae</taxon>
        <taxon>Ideonella</taxon>
    </lineage>
</organism>
<dbReference type="RefSeq" id="WP_341428536.1">
    <property type="nucleotide sequence ID" value="NZ_JBBUTG010000025.1"/>
</dbReference>
<dbReference type="InterPro" id="IPR012338">
    <property type="entry name" value="Beta-lactam/transpept-like"/>
</dbReference>
<reference evidence="3 4" key="1">
    <citation type="submission" date="2024-04" db="EMBL/GenBank/DDBJ databases">
        <title>Novel species of the genus Ideonella isolated from streams.</title>
        <authorList>
            <person name="Lu H."/>
        </authorList>
    </citation>
    <scope>NUCLEOTIDE SEQUENCE [LARGE SCALE GENOMIC DNA]</scope>
    <source>
        <strain evidence="3 4">DXS29W</strain>
    </source>
</reference>
<keyword evidence="3" id="KW-0378">Hydrolase</keyword>
<dbReference type="EMBL" id="JBBUTG010000025">
    <property type="protein sequence ID" value="MEK8034108.1"/>
    <property type="molecule type" value="Genomic_DNA"/>
</dbReference>
<dbReference type="InterPro" id="IPR049511">
    <property type="entry name" value="PGH-like_rpt"/>
</dbReference>
<proteinExistence type="predicted"/>
<dbReference type="PROSITE" id="PS51257">
    <property type="entry name" value="PROKAR_LIPOPROTEIN"/>
    <property type="match status" value="1"/>
</dbReference>
<dbReference type="SUPFAM" id="SSF56601">
    <property type="entry name" value="beta-lactamase/transpeptidase-like"/>
    <property type="match status" value="1"/>
</dbReference>
<dbReference type="InterPro" id="IPR045155">
    <property type="entry name" value="Beta-lactam_cat"/>
</dbReference>
<dbReference type="Proteomes" id="UP001371218">
    <property type="component" value="Unassembled WGS sequence"/>
</dbReference>
<dbReference type="Pfam" id="PF13354">
    <property type="entry name" value="Beta-lactamase2"/>
    <property type="match status" value="1"/>
</dbReference>
<gene>
    <name evidence="3" type="ORF">AACH06_25060</name>
</gene>
<feature type="domain" description="Beta-lactamase class A catalytic" evidence="2">
    <location>
        <begin position="349"/>
        <end position="521"/>
    </location>
</feature>
<sequence>MKTRFEQPRPTLLVAAIAAASACMMSHGTARAQEAADAMAVDGQALIQPESLDVNALTDDHSTNAPTAWWTYTNVTADQVGTYLNQNGARLTEIEVYSVTSGVPRFTVRMVKNSGAYAVPGWWWYYGLTAAQVTSYVNANNGRLIEVEPYDIGGGQIRFAVVMVSNTAGAARAWSYLMGVSSAQITDHINSSGHRLIDLDSYTEGGVKKYTAAFVANTGADAKSWQWWINQTPASIASKVSSFQGRIVKLERQSNGTYNFIQVKNTGSDNSAWWYQYGFASMTDLNNYGLQVASRPIDITTYVDGNGTRRYDAVFIDNANASTRRMRDLLGKTFLDANGNPTKGIFESYLKQVNGAVKVDLNSARRAETASSLKSLHLLHSMKQVELGLDTLNSAFTYYEYDADDGSNACPDPSKETTANRRTNYNFEMGLDEMMRISDNRTTRGTVLRYGGTFTPFNTTAANSGMTGTTLRHNIGCAYWNFTTGKYDPATRRNDTTAADLAHIYEGVWNQTLLTNKNSARSEFLESANPGTGAGSALQAIINDEAAKQGKSAIAAQFGSLIKSWGKGGSYGTCLPDSNGGCGQQVIVRSGTGLIQLPIKVNGVLSYRDYVFGRLISDTPVPCWEDYDTPGTNCQADVDYTNAYSNAANELYRDEIREALKTW</sequence>
<evidence type="ECO:0000313" key="4">
    <source>
        <dbReference type="Proteomes" id="UP001371218"/>
    </source>
</evidence>
<accession>A0ABU9C099</accession>
<evidence type="ECO:0000259" key="2">
    <source>
        <dbReference type="Pfam" id="PF13354"/>
    </source>
</evidence>
<protein>
    <submittedName>
        <fullName evidence="3">Serine hydrolase</fullName>
    </submittedName>
</protein>
<name>A0ABU9C099_9BURK</name>
<dbReference type="GO" id="GO:0016787">
    <property type="term" value="F:hydrolase activity"/>
    <property type="evidence" value="ECO:0007669"/>
    <property type="project" value="UniProtKB-KW"/>
</dbReference>
<dbReference type="Gene3D" id="3.40.710.10">
    <property type="entry name" value="DD-peptidase/beta-lactamase superfamily"/>
    <property type="match status" value="1"/>
</dbReference>